<dbReference type="PANTHER" id="PTHR13878:SF91">
    <property type="entry name" value="FAD BINDING DOMAIN PROTEIN (AFU_ORTHOLOGUE AFUA_6G12070)-RELATED"/>
    <property type="match status" value="1"/>
</dbReference>
<dbReference type="AlphaFoldDB" id="A0A409Y608"/>
<comment type="caution">
    <text evidence="5">The sequence shown here is derived from an EMBL/GenBank/DDBJ whole genome shotgun (WGS) entry which is preliminary data.</text>
</comment>
<evidence type="ECO:0000256" key="1">
    <source>
        <dbReference type="ARBA" id="ARBA00005466"/>
    </source>
</evidence>
<protein>
    <recommendedName>
        <fullName evidence="4">FAD-binding PCMH-type domain-containing protein</fullName>
    </recommendedName>
</protein>
<dbReference type="Proteomes" id="UP000284706">
    <property type="component" value="Unassembled WGS sequence"/>
</dbReference>
<dbReference type="InterPro" id="IPR016169">
    <property type="entry name" value="FAD-bd_PCMH_sub2"/>
</dbReference>
<evidence type="ECO:0000259" key="4">
    <source>
        <dbReference type="PROSITE" id="PS51387"/>
    </source>
</evidence>
<reference evidence="5 6" key="1">
    <citation type="journal article" date="2018" name="Evol. Lett.">
        <title>Horizontal gene cluster transfer increased hallucinogenic mushroom diversity.</title>
        <authorList>
            <person name="Reynolds H.T."/>
            <person name="Vijayakumar V."/>
            <person name="Gluck-Thaler E."/>
            <person name="Korotkin H.B."/>
            <person name="Matheny P.B."/>
            <person name="Slot J.C."/>
        </authorList>
    </citation>
    <scope>NUCLEOTIDE SEQUENCE [LARGE SCALE GENOMIC DNA]</scope>
    <source>
        <strain evidence="5 6">SRW20</strain>
    </source>
</reference>
<dbReference type="PROSITE" id="PS51387">
    <property type="entry name" value="FAD_PCMH"/>
    <property type="match status" value="1"/>
</dbReference>
<dbReference type="STRING" id="231916.A0A409Y608"/>
<dbReference type="GO" id="GO:0016491">
    <property type="term" value="F:oxidoreductase activity"/>
    <property type="evidence" value="ECO:0007669"/>
    <property type="project" value="UniProtKB-KW"/>
</dbReference>
<feature type="signal peptide" evidence="3">
    <location>
        <begin position="1"/>
        <end position="22"/>
    </location>
</feature>
<dbReference type="InParanoid" id="A0A409Y608"/>
<dbReference type="PANTHER" id="PTHR13878">
    <property type="entry name" value="GULONOLACTONE OXIDASE"/>
    <property type="match status" value="1"/>
</dbReference>
<dbReference type="InterPro" id="IPR016166">
    <property type="entry name" value="FAD-bd_PCMH"/>
</dbReference>
<dbReference type="InterPro" id="IPR006094">
    <property type="entry name" value="Oxid_FAD_bind_N"/>
</dbReference>
<organism evidence="5 6">
    <name type="scientific">Gymnopilus dilepis</name>
    <dbReference type="NCBI Taxonomy" id="231916"/>
    <lineage>
        <taxon>Eukaryota</taxon>
        <taxon>Fungi</taxon>
        <taxon>Dikarya</taxon>
        <taxon>Basidiomycota</taxon>
        <taxon>Agaricomycotina</taxon>
        <taxon>Agaricomycetes</taxon>
        <taxon>Agaricomycetidae</taxon>
        <taxon>Agaricales</taxon>
        <taxon>Agaricineae</taxon>
        <taxon>Hymenogastraceae</taxon>
        <taxon>Gymnopilus</taxon>
    </lineage>
</organism>
<dbReference type="EMBL" id="NHYE01001107">
    <property type="protein sequence ID" value="PPQ98465.1"/>
    <property type="molecule type" value="Genomic_DNA"/>
</dbReference>
<dbReference type="Pfam" id="PF01565">
    <property type="entry name" value="FAD_binding_4"/>
    <property type="match status" value="1"/>
</dbReference>
<dbReference type="InterPro" id="IPR036318">
    <property type="entry name" value="FAD-bd_PCMH-like_sf"/>
</dbReference>
<name>A0A409Y608_9AGAR</name>
<dbReference type="InterPro" id="IPR012951">
    <property type="entry name" value="BBE"/>
</dbReference>
<dbReference type="GO" id="GO:0071949">
    <property type="term" value="F:FAD binding"/>
    <property type="evidence" value="ECO:0007669"/>
    <property type="project" value="InterPro"/>
</dbReference>
<feature type="chain" id="PRO_5019444463" description="FAD-binding PCMH-type domain-containing protein" evidence="3">
    <location>
        <begin position="23"/>
        <end position="597"/>
    </location>
</feature>
<gene>
    <name evidence="5" type="ORF">CVT26_013866</name>
</gene>
<evidence type="ECO:0000256" key="3">
    <source>
        <dbReference type="SAM" id="SignalP"/>
    </source>
</evidence>
<evidence type="ECO:0000313" key="6">
    <source>
        <dbReference type="Proteomes" id="UP000284706"/>
    </source>
</evidence>
<accession>A0A409Y608</accession>
<dbReference type="InterPro" id="IPR050432">
    <property type="entry name" value="FAD-linked_Oxidoreductases_BP"/>
</dbReference>
<keyword evidence="6" id="KW-1185">Reference proteome</keyword>
<comment type="similarity">
    <text evidence="1">Belongs to the oxygen-dependent FAD-linked oxidoreductase family.</text>
</comment>
<dbReference type="Pfam" id="PF08031">
    <property type="entry name" value="BBE"/>
    <property type="match status" value="1"/>
</dbReference>
<keyword evidence="2" id="KW-0560">Oxidoreductase</keyword>
<evidence type="ECO:0000256" key="2">
    <source>
        <dbReference type="ARBA" id="ARBA00023002"/>
    </source>
</evidence>
<proteinExistence type="inferred from homology"/>
<dbReference type="SUPFAM" id="SSF56176">
    <property type="entry name" value="FAD-binding/transporter-associated domain-like"/>
    <property type="match status" value="1"/>
</dbReference>
<keyword evidence="3" id="KW-0732">Signal</keyword>
<sequence length="597" mass="63824">MRASAGGLLAISLLVASTQVFASKTSKKTCKCLPGDSCYPSTKQWSQFSSTLSHPLIANQRPPASVCYPNSPNFSASACATATANENNAIYLAGLPNAAQYVNFEALINGSSIQDCPYDVTNSTTCFQGRVPPVAVNVSTVADIQKTVKFASEHNLRLVVRNSGHELMGRSLGVGALEIFTHNLQDLQFFDNFVPTGAPRGTHGQFAVTMGAGISWNTAYSEANKHNRSLPGGLSPHGTVGAAGGWQLGGGHSALSRYFGLGVDNALQFTVVLPNGSFVTANQFMNKDLFWSLRGGGGPSFGIVVSTTVKTHPNPPYTAFFYIATGNSTEAYIDLLETWNKYHNALSDSGWSGVWPFFGNSLFLTMLAQGTPPAPAANATMLAFVNATKALPGVNITTSMSVYYPNFQAFNFDNLVDSSRGFGFNFTAAVPGPPHSVTSSWLLPRNLTAPANARQVAEIYANLTGGVAYMVGGGPVATQDPSTVAVTPAWRNIVSDLVLLPTGPGLPPATTADVPAIRQTLFDQMQTFRQLAPPPIGGQYLNEPDYLEVKWQDAYWGPNYSRLLSIKKSIDPNDLLIVRHGVNSENWDDEIICKTVS</sequence>
<dbReference type="OrthoDB" id="9983560at2759"/>
<feature type="domain" description="FAD-binding PCMH-type" evidence="4">
    <location>
        <begin position="128"/>
        <end position="314"/>
    </location>
</feature>
<evidence type="ECO:0000313" key="5">
    <source>
        <dbReference type="EMBL" id="PPQ98465.1"/>
    </source>
</evidence>
<dbReference type="Gene3D" id="3.30.465.10">
    <property type="match status" value="2"/>
</dbReference>